<keyword evidence="1" id="KW-0732">Signal</keyword>
<evidence type="ECO:0000313" key="2">
    <source>
        <dbReference type="EMBL" id="VEU40141.1"/>
    </source>
</evidence>
<feature type="chain" id="PRO_5019387572" description="Kazal-like domain-containing protein" evidence="1">
    <location>
        <begin position="31"/>
        <end position="182"/>
    </location>
</feature>
<keyword evidence="3" id="KW-1185">Reference proteome</keyword>
<protein>
    <recommendedName>
        <fullName evidence="4">Kazal-like domain-containing protein</fullName>
    </recommendedName>
</protein>
<evidence type="ECO:0000313" key="3">
    <source>
        <dbReference type="Proteomes" id="UP000291116"/>
    </source>
</evidence>
<feature type="signal peptide" evidence="1">
    <location>
        <begin position="1"/>
        <end position="30"/>
    </location>
</feature>
<dbReference type="Proteomes" id="UP000291116">
    <property type="component" value="Unassembled WGS sequence"/>
</dbReference>
<accession>A0A448ZDQ2</accession>
<organism evidence="2 3">
    <name type="scientific">Pseudo-nitzschia multistriata</name>
    <dbReference type="NCBI Taxonomy" id="183589"/>
    <lineage>
        <taxon>Eukaryota</taxon>
        <taxon>Sar</taxon>
        <taxon>Stramenopiles</taxon>
        <taxon>Ochrophyta</taxon>
        <taxon>Bacillariophyta</taxon>
        <taxon>Bacillariophyceae</taxon>
        <taxon>Bacillariophycidae</taxon>
        <taxon>Bacillariales</taxon>
        <taxon>Bacillariaceae</taxon>
        <taxon>Pseudo-nitzschia</taxon>
    </lineage>
</organism>
<evidence type="ECO:0000256" key="1">
    <source>
        <dbReference type="SAM" id="SignalP"/>
    </source>
</evidence>
<evidence type="ECO:0008006" key="4">
    <source>
        <dbReference type="Google" id="ProtNLM"/>
    </source>
</evidence>
<reference evidence="2 3" key="1">
    <citation type="submission" date="2019-01" db="EMBL/GenBank/DDBJ databases">
        <authorList>
            <person name="Ferrante I. M."/>
        </authorList>
    </citation>
    <scope>NUCLEOTIDE SEQUENCE [LARGE SCALE GENOMIC DNA]</scope>
    <source>
        <strain evidence="2 3">B856</strain>
    </source>
</reference>
<name>A0A448ZDQ2_9STRA</name>
<sequence length="182" mass="19990">MNSRIFLSTSKASFFLIILLITSAYTSTVASSSVSKLSSLRGSANSISISSGTTNREGEFISSQFALNLYSSAMETARNLLSACGSDNNVFDKEGEKKEFPFSPKCEEYAPMKCKRRENGKVIEQNAFTNSCLAKAEGWDVAKECKVLTKCALKKKKEFSCNGKTFYNRCIAKRSGQCDIAL</sequence>
<dbReference type="AlphaFoldDB" id="A0A448ZDQ2"/>
<gene>
    <name evidence="2" type="ORF">PSNMU_V1.4_AUG-EV-PASAV3_0070200</name>
</gene>
<dbReference type="EMBL" id="CAACVS010000258">
    <property type="protein sequence ID" value="VEU40141.1"/>
    <property type="molecule type" value="Genomic_DNA"/>
</dbReference>
<proteinExistence type="predicted"/>